<dbReference type="OrthoDB" id="27334at2"/>
<dbReference type="EMBL" id="QWLB01000001">
    <property type="protein sequence ID" value="RIH93924.1"/>
    <property type="molecule type" value="Genomic_DNA"/>
</dbReference>
<protein>
    <submittedName>
        <fullName evidence="1">CRISPR-associated protein Cas7/Csd2, subtype I-C/DVULG</fullName>
    </submittedName>
</protein>
<evidence type="ECO:0000313" key="2">
    <source>
        <dbReference type="Proteomes" id="UP000266178"/>
    </source>
</evidence>
<name>A0A399FBD6_9DEIN</name>
<comment type="caution">
    <text evidence="1">The sequence shown here is derived from an EMBL/GenBank/DDBJ whole genome shotgun (WGS) entry which is preliminary data.</text>
</comment>
<sequence length="256" mass="27785">MIHDPHKHHEFVLLFELKNADLATPDGTQATASVRYGLITEDALKGLIGRQVYKVHGLPTLIRWPGRARKHLLAPLSRGAEGGLLLEELRRYFYDLRLFGLAAPTPLLGAQGTPGEAGPRVQIPAALRLSPARTVDPLLPLDGQPGSYGLYRLHGSYNPEQGQANGVTASDLEVLWQTLAHLFEPSPEMPPLQMGVCGLWVFSHDGLGGASVETLLGQVAPTRRVEAPRSLQDYHLCSPQPGPLAADPRVVLTCWA</sequence>
<dbReference type="RefSeq" id="WP_119355559.1">
    <property type="nucleotide sequence ID" value="NZ_BJXM01000015.1"/>
</dbReference>
<dbReference type="InterPro" id="IPR006482">
    <property type="entry name" value="Cas7_Csh2/Csh2"/>
</dbReference>
<dbReference type="Pfam" id="PF05107">
    <property type="entry name" value="Cas_Cas7"/>
    <property type="match status" value="1"/>
</dbReference>
<evidence type="ECO:0000313" key="1">
    <source>
        <dbReference type="EMBL" id="RIH93924.1"/>
    </source>
</evidence>
<organism evidence="1 2">
    <name type="scientific">Meiothermus granaticius NBRC 107808</name>
    <dbReference type="NCBI Taxonomy" id="1227551"/>
    <lineage>
        <taxon>Bacteria</taxon>
        <taxon>Thermotogati</taxon>
        <taxon>Deinococcota</taxon>
        <taxon>Deinococci</taxon>
        <taxon>Thermales</taxon>
        <taxon>Thermaceae</taxon>
        <taxon>Meiothermus</taxon>
    </lineage>
</organism>
<dbReference type="Proteomes" id="UP000266178">
    <property type="component" value="Unassembled WGS sequence"/>
</dbReference>
<keyword evidence="2" id="KW-1185">Reference proteome</keyword>
<gene>
    <name evidence="1" type="ORF">Mgrana_00010</name>
</gene>
<reference evidence="1 2" key="1">
    <citation type="submission" date="2018-08" db="EMBL/GenBank/DDBJ databases">
        <title>Meiothermus granaticius genome AF-68 sequencing project.</title>
        <authorList>
            <person name="Da Costa M.S."/>
            <person name="Albuquerque L."/>
            <person name="Raposo P."/>
            <person name="Froufe H.J.C."/>
            <person name="Barroso C.S."/>
            <person name="Egas C."/>
        </authorList>
    </citation>
    <scope>NUCLEOTIDE SEQUENCE [LARGE SCALE GENOMIC DNA]</scope>
    <source>
        <strain evidence="1 2">AF-68</strain>
    </source>
</reference>
<dbReference type="GO" id="GO:0043571">
    <property type="term" value="P:maintenance of CRISPR repeat elements"/>
    <property type="evidence" value="ECO:0007669"/>
    <property type="project" value="InterPro"/>
</dbReference>
<accession>A0A399FBD6</accession>
<dbReference type="AlphaFoldDB" id="A0A399FBD6"/>
<proteinExistence type="predicted"/>